<dbReference type="OrthoDB" id="25344at2157"/>
<protein>
    <submittedName>
        <fullName evidence="4">Chromosome partition protein smc</fullName>
    </submittedName>
</protein>
<dbReference type="GO" id="GO:0030915">
    <property type="term" value="C:Smc5-Smc6 complex"/>
    <property type="evidence" value="ECO:0007669"/>
    <property type="project" value="TreeGrafter"/>
</dbReference>
<dbReference type="GO" id="GO:0000724">
    <property type="term" value="P:double-strand break repair via homologous recombination"/>
    <property type="evidence" value="ECO:0007669"/>
    <property type="project" value="TreeGrafter"/>
</dbReference>
<dbReference type="PANTHER" id="PTHR45916">
    <property type="entry name" value="STRUCTURAL MAINTENANCE OF CHROMOSOMES PROTEIN 5"/>
    <property type="match status" value="1"/>
</dbReference>
<proteinExistence type="predicted"/>
<evidence type="ECO:0000313" key="4">
    <source>
        <dbReference type="EMBL" id="BBE42662.1"/>
    </source>
</evidence>
<dbReference type="AlphaFoldDB" id="A0A4P2VHH0"/>
<dbReference type="Proteomes" id="UP000509448">
    <property type="component" value="Chromosome"/>
</dbReference>
<accession>A0A4P2VHH0</accession>
<reference evidence="4 5" key="1">
    <citation type="journal article" date="2019" name="ISME J.">
        <title>Isolation and characterization of a thermophilic sulfur- and iron-reducing thaumarchaeote from a terrestrial acidic hot spring.</title>
        <authorList>
            <person name="Kato S."/>
            <person name="Itoh T."/>
            <person name="Yuki M."/>
            <person name="Nagamori M."/>
            <person name="Ohnishi M."/>
            <person name="Uematsu K."/>
            <person name="Suzuki K."/>
            <person name="Takashina T."/>
            <person name="Ohkuma M."/>
        </authorList>
    </citation>
    <scope>NUCLEOTIDE SEQUENCE [LARGE SCALE GENOMIC DNA]</scope>
    <source>
        <strain evidence="4 5">NAS-02</strain>
    </source>
</reference>
<evidence type="ECO:0000313" key="5">
    <source>
        <dbReference type="Proteomes" id="UP000509448"/>
    </source>
</evidence>
<name>A0A4P2VHH0_9ARCH</name>
<dbReference type="InterPro" id="IPR003395">
    <property type="entry name" value="RecF/RecN/SMC_N"/>
</dbReference>
<evidence type="ECO:0000256" key="1">
    <source>
        <dbReference type="ARBA" id="ARBA00023054"/>
    </source>
</evidence>
<keyword evidence="5" id="KW-1185">Reference proteome</keyword>
<dbReference type="InterPro" id="IPR027417">
    <property type="entry name" value="P-loop_NTPase"/>
</dbReference>
<evidence type="ECO:0000259" key="3">
    <source>
        <dbReference type="Pfam" id="PF02463"/>
    </source>
</evidence>
<dbReference type="Gene3D" id="3.40.50.300">
    <property type="entry name" value="P-loop containing nucleotide triphosphate hydrolases"/>
    <property type="match status" value="2"/>
</dbReference>
<dbReference type="EMBL" id="AP018732">
    <property type="protein sequence ID" value="BBE42662.1"/>
    <property type="molecule type" value="Genomic_DNA"/>
</dbReference>
<feature type="coiled-coil region" evidence="2">
    <location>
        <begin position="171"/>
        <end position="407"/>
    </location>
</feature>
<dbReference type="SUPFAM" id="SSF52540">
    <property type="entry name" value="P-loop containing nucleoside triphosphate hydrolases"/>
    <property type="match status" value="1"/>
</dbReference>
<dbReference type="KEGG" id="ccai:NAS2_1273"/>
<sequence>MSEAGASRPFIREVILEDFMSHEYSRVKLAPGLNIVLGPNGAGKSSILLAISLVMGQSHTERSRRLSELVRYGREQARVTLLLDNGERNGKRPLPRRSDVIRLSRVIRSTGDYWFEIDYRKADRLEVVDMLRDLGLNPDNLLIIMHQGLVDEFTALTPQERLVLVEEATGISGYRRRLERALERLEGVKAEEREKEKQLEQLRAMEDQWRRLYERLEERRELEGRLEAVRRELAWARVARLEEGLRRLEERRRELEAEEAEERRKAEAMGAELEALRRELEAALDAGDRGRVLRTVDGIAYDSAERALADYRAKLAGEEARRVRREEARYEEELREAREEAVGERPADVRDLDEVEEELKVLEAKVKALGDLPGDVEEFYMDVKSRLEGVGERLKELARNKAMLVEEIGRRMEVWRRELDALVGELNSKFSELLSAVGAAGYVKVTYGQSPSEAGLEVYVGFKGAEPVLLDPYRQSGGERSAAVTAFLLALQGRTISPFRAVDEFDVHMDPSTRTTFFRVLHGMFKEEKGVQYLVITPGYPSFVDRDAHYVVVQKVGGVSAVGEASR</sequence>
<feature type="domain" description="RecF/RecN/SMC N-terminal" evidence="3">
    <location>
        <begin position="10"/>
        <end position="555"/>
    </location>
</feature>
<organism evidence="4 5">
    <name type="scientific">Conexivisphaera calida</name>
    <dbReference type="NCBI Taxonomy" id="1874277"/>
    <lineage>
        <taxon>Archaea</taxon>
        <taxon>Nitrososphaerota</taxon>
        <taxon>Conexivisphaeria</taxon>
        <taxon>Conexivisphaerales</taxon>
        <taxon>Conexivisphaeraceae</taxon>
        <taxon>Conexivisphaera</taxon>
    </lineage>
</organism>
<evidence type="ECO:0000256" key="2">
    <source>
        <dbReference type="SAM" id="Coils"/>
    </source>
</evidence>
<dbReference type="GO" id="GO:0003697">
    <property type="term" value="F:single-stranded DNA binding"/>
    <property type="evidence" value="ECO:0007669"/>
    <property type="project" value="TreeGrafter"/>
</dbReference>
<dbReference type="PANTHER" id="PTHR45916:SF1">
    <property type="entry name" value="STRUCTURAL MAINTENANCE OF CHROMOSOMES PROTEIN 5"/>
    <property type="match status" value="1"/>
</dbReference>
<dbReference type="GeneID" id="55585086"/>
<keyword evidence="1 2" id="KW-0175">Coiled coil</keyword>
<dbReference type="Pfam" id="PF02463">
    <property type="entry name" value="SMC_N"/>
    <property type="match status" value="1"/>
</dbReference>
<gene>
    <name evidence="4" type="ORF">NAS2_1273</name>
</gene>
<dbReference type="RefSeq" id="WP_174448874.1">
    <property type="nucleotide sequence ID" value="NZ_AP018732.1"/>
</dbReference>